<dbReference type="SUPFAM" id="SSF103481">
    <property type="entry name" value="Multidrug resistance efflux transporter EmrE"/>
    <property type="match status" value="2"/>
</dbReference>
<dbReference type="RefSeq" id="WP_015331574.1">
    <property type="nucleotide sequence ID" value="NC_020054.1"/>
</dbReference>
<comment type="similarity">
    <text evidence="2">Belongs to the EamA transporter family.</text>
</comment>
<protein>
    <recommendedName>
        <fullName evidence="7">EamA domain-containing protein</fullName>
    </recommendedName>
</protein>
<keyword evidence="5 6" id="KW-0472">Membrane</keyword>
<dbReference type="Proteomes" id="UP000011058">
    <property type="component" value="Chromosome"/>
</dbReference>
<dbReference type="InterPro" id="IPR050638">
    <property type="entry name" value="AA-Vitamin_Transporters"/>
</dbReference>
<evidence type="ECO:0000313" key="9">
    <source>
        <dbReference type="Proteomes" id="UP000011058"/>
    </source>
</evidence>
<dbReference type="EMBL" id="HE796683">
    <property type="protein sequence ID" value="CCH00475.1"/>
    <property type="molecule type" value="Genomic_DNA"/>
</dbReference>
<evidence type="ECO:0000256" key="3">
    <source>
        <dbReference type="ARBA" id="ARBA00022692"/>
    </source>
</evidence>
<feature type="transmembrane region" description="Helical" evidence="6">
    <location>
        <begin position="114"/>
        <end position="133"/>
    </location>
</feature>
<feature type="transmembrane region" description="Helical" evidence="6">
    <location>
        <begin position="229"/>
        <end position="246"/>
    </location>
</feature>
<comment type="subcellular location">
    <subcellularLocation>
        <location evidence="1">Membrane</location>
        <topology evidence="1">Multi-pass membrane protein</topology>
    </subcellularLocation>
</comment>
<dbReference type="STRING" id="1166018.FAES_2466"/>
<name>I0K8M2_9BACT</name>
<evidence type="ECO:0000259" key="7">
    <source>
        <dbReference type="Pfam" id="PF00892"/>
    </source>
</evidence>
<accession>I0K8M2</accession>
<gene>
    <name evidence="8" type="ORF">FAES_2466</name>
</gene>
<dbReference type="AlphaFoldDB" id="I0K8M2"/>
<dbReference type="InterPro" id="IPR037185">
    <property type="entry name" value="EmrE-like"/>
</dbReference>
<dbReference type="PANTHER" id="PTHR32322:SF2">
    <property type="entry name" value="EAMA DOMAIN-CONTAINING PROTEIN"/>
    <property type="match status" value="1"/>
</dbReference>
<dbReference type="GO" id="GO:0016020">
    <property type="term" value="C:membrane"/>
    <property type="evidence" value="ECO:0007669"/>
    <property type="project" value="UniProtKB-SubCell"/>
</dbReference>
<sequence>MLWASASVATKFGVQSVAPLVLATVRFLIAGSGMLLFAYGIQRGNPLPKGIEWRRLTIFSFLNTALYLGLFVLALKQVSAGIGSLSTATNPLFITLLSAIWLRRPLRWQEGAGLLLGLLGVVVATIPLLEQAYATVDGLLILLGSMISVSAATVYYARYEWALPTLVINGWQVLLAGFMLLPITLLTTDLSTSQFDVRFWASVGWLIGPVSVVALQLWFGLVRVDAVRASLWLFLCPVFGFIYSALFTGEPITLYTLAGTLLVIAGLWMGRK</sequence>
<dbReference type="PATRIC" id="fig|1166018.3.peg.4227"/>
<feature type="transmembrane region" description="Helical" evidence="6">
    <location>
        <begin position="166"/>
        <end position="187"/>
    </location>
</feature>
<dbReference type="InterPro" id="IPR000620">
    <property type="entry name" value="EamA_dom"/>
</dbReference>
<dbReference type="KEGG" id="fae:FAES_2466"/>
<feature type="transmembrane region" description="Helical" evidence="6">
    <location>
        <begin position="53"/>
        <end position="75"/>
    </location>
</feature>
<dbReference type="eggNOG" id="COG0697">
    <property type="taxonomic scope" value="Bacteria"/>
</dbReference>
<feature type="transmembrane region" description="Helical" evidence="6">
    <location>
        <begin position="139"/>
        <end position="157"/>
    </location>
</feature>
<dbReference type="Gene3D" id="1.10.3730.20">
    <property type="match status" value="1"/>
</dbReference>
<dbReference type="OrthoDB" id="1098926at2"/>
<feature type="transmembrane region" description="Helical" evidence="6">
    <location>
        <begin position="252"/>
        <end position="270"/>
    </location>
</feature>
<evidence type="ECO:0000256" key="2">
    <source>
        <dbReference type="ARBA" id="ARBA00007362"/>
    </source>
</evidence>
<evidence type="ECO:0000256" key="6">
    <source>
        <dbReference type="SAM" id="Phobius"/>
    </source>
</evidence>
<dbReference type="HOGENOM" id="CLU_033863_5_0_10"/>
<keyword evidence="4 6" id="KW-1133">Transmembrane helix</keyword>
<dbReference type="PANTHER" id="PTHR32322">
    <property type="entry name" value="INNER MEMBRANE TRANSPORTER"/>
    <property type="match status" value="1"/>
</dbReference>
<feature type="transmembrane region" description="Helical" evidence="6">
    <location>
        <begin position="81"/>
        <end position="102"/>
    </location>
</feature>
<reference evidence="8 9" key="1">
    <citation type="journal article" date="2012" name="J. Bacteriol.">
        <title>Genome Sequence of Fibrella aestuarina BUZ 2T, a Filamentous Marine Bacterium.</title>
        <authorList>
            <person name="Filippini M."/>
            <person name="Qi W."/>
            <person name="Blom J."/>
            <person name="Goesmann A."/>
            <person name="Smits T.H."/>
            <person name="Bagheri H.C."/>
        </authorList>
    </citation>
    <scope>NUCLEOTIDE SEQUENCE [LARGE SCALE GENOMIC DNA]</scope>
    <source>
        <strain evidence="9">BUZ 2T</strain>
    </source>
</reference>
<keyword evidence="9" id="KW-1185">Reference proteome</keyword>
<evidence type="ECO:0000256" key="4">
    <source>
        <dbReference type="ARBA" id="ARBA00022989"/>
    </source>
</evidence>
<dbReference type="Pfam" id="PF00892">
    <property type="entry name" value="EamA"/>
    <property type="match status" value="2"/>
</dbReference>
<proteinExistence type="inferred from homology"/>
<feature type="domain" description="EamA" evidence="7">
    <location>
        <begin position="138"/>
        <end position="269"/>
    </location>
</feature>
<feature type="transmembrane region" description="Helical" evidence="6">
    <location>
        <begin position="199"/>
        <end position="222"/>
    </location>
</feature>
<keyword evidence="3 6" id="KW-0812">Transmembrane</keyword>
<evidence type="ECO:0000256" key="5">
    <source>
        <dbReference type="ARBA" id="ARBA00023136"/>
    </source>
</evidence>
<evidence type="ECO:0000256" key="1">
    <source>
        <dbReference type="ARBA" id="ARBA00004141"/>
    </source>
</evidence>
<evidence type="ECO:0000313" key="8">
    <source>
        <dbReference type="EMBL" id="CCH00475.1"/>
    </source>
</evidence>
<feature type="transmembrane region" description="Helical" evidence="6">
    <location>
        <begin position="20"/>
        <end position="41"/>
    </location>
</feature>
<feature type="domain" description="EamA" evidence="7">
    <location>
        <begin position="2"/>
        <end position="124"/>
    </location>
</feature>
<organism evidence="8 9">
    <name type="scientific">Fibrella aestuarina BUZ 2</name>
    <dbReference type="NCBI Taxonomy" id="1166018"/>
    <lineage>
        <taxon>Bacteria</taxon>
        <taxon>Pseudomonadati</taxon>
        <taxon>Bacteroidota</taxon>
        <taxon>Cytophagia</taxon>
        <taxon>Cytophagales</taxon>
        <taxon>Spirosomataceae</taxon>
        <taxon>Fibrella</taxon>
    </lineage>
</organism>